<dbReference type="InterPro" id="IPR036576">
    <property type="entry name" value="WRKY_dom_sf"/>
</dbReference>
<comment type="caution">
    <text evidence="10">The sequence shown here is derived from an EMBL/GenBank/DDBJ whole genome shotgun (WGS) entry which is preliminary data.</text>
</comment>
<keyword evidence="3" id="KW-0238">DNA-binding</keyword>
<dbReference type="OrthoDB" id="10528905at2759"/>
<evidence type="ECO:0000256" key="7">
    <source>
        <dbReference type="ARBA" id="ARBA00060761"/>
    </source>
</evidence>
<name>A0A9D4ZRP0_ADICA</name>
<evidence type="ECO:0000259" key="9">
    <source>
        <dbReference type="PROSITE" id="PS50811"/>
    </source>
</evidence>
<keyword evidence="2" id="KW-0805">Transcription regulation</keyword>
<dbReference type="SUPFAM" id="SSF118290">
    <property type="entry name" value="WRKY DNA-binding domain"/>
    <property type="match status" value="1"/>
</dbReference>
<dbReference type="PANTHER" id="PTHR32096:SF18">
    <property type="entry name" value="DISEASE RESISTANCE PROTEIN RRS1B-RELATED"/>
    <property type="match status" value="1"/>
</dbReference>
<evidence type="ECO:0000256" key="8">
    <source>
        <dbReference type="SAM" id="MobiDB-lite"/>
    </source>
</evidence>
<evidence type="ECO:0000313" key="11">
    <source>
        <dbReference type="Proteomes" id="UP000886520"/>
    </source>
</evidence>
<dbReference type="FunFam" id="2.20.25.80:FF:000005">
    <property type="entry name" value="probable WRKY transcription factor 14"/>
    <property type="match status" value="1"/>
</dbReference>
<dbReference type="EMBL" id="JABFUD020000002">
    <property type="protein sequence ID" value="KAI5082750.1"/>
    <property type="molecule type" value="Genomic_DNA"/>
</dbReference>
<feature type="domain" description="WRKY" evidence="9">
    <location>
        <begin position="353"/>
        <end position="419"/>
    </location>
</feature>
<comment type="similarity">
    <text evidence="7">Belongs to the WRKY group II-e family.</text>
</comment>
<dbReference type="InterPro" id="IPR044810">
    <property type="entry name" value="WRKY_plant"/>
</dbReference>
<dbReference type="SMART" id="SM00774">
    <property type="entry name" value="WRKY"/>
    <property type="match status" value="1"/>
</dbReference>
<dbReference type="PANTHER" id="PTHR32096">
    <property type="entry name" value="WRKY TRANSCRIPTION FACTOR 30-RELATED-RELATED"/>
    <property type="match status" value="1"/>
</dbReference>
<dbReference type="InterPro" id="IPR003657">
    <property type="entry name" value="WRKY_dom"/>
</dbReference>
<gene>
    <name evidence="10" type="ORF">GOP47_0002493</name>
</gene>
<dbReference type="AlphaFoldDB" id="A0A9D4ZRP0"/>
<feature type="compositionally biased region" description="Polar residues" evidence="8">
    <location>
        <begin position="138"/>
        <end position="157"/>
    </location>
</feature>
<organism evidence="10 11">
    <name type="scientific">Adiantum capillus-veneris</name>
    <name type="common">Maidenhair fern</name>
    <dbReference type="NCBI Taxonomy" id="13818"/>
    <lineage>
        <taxon>Eukaryota</taxon>
        <taxon>Viridiplantae</taxon>
        <taxon>Streptophyta</taxon>
        <taxon>Embryophyta</taxon>
        <taxon>Tracheophyta</taxon>
        <taxon>Polypodiopsida</taxon>
        <taxon>Polypodiidae</taxon>
        <taxon>Polypodiales</taxon>
        <taxon>Pteridineae</taxon>
        <taxon>Pteridaceae</taxon>
        <taxon>Vittarioideae</taxon>
        <taxon>Adiantum</taxon>
    </lineage>
</organism>
<feature type="compositionally biased region" description="Polar residues" evidence="8">
    <location>
        <begin position="439"/>
        <end position="453"/>
    </location>
</feature>
<dbReference type="GO" id="GO:0005634">
    <property type="term" value="C:nucleus"/>
    <property type="evidence" value="ECO:0007669"/>
    <property type="project" value="UniProtKB-SubCell"/>
</dbReference>
<feature type="region of interest" description="Disordered" evidence="8">
    <location>
        <begin position="573"/>
        <end position="592"/>
    </location>
</feature>
<dbReference type="Pfam" id="PF03106">
    <property type="entry name" value="WRKY"/>
    <property type="match status" value="1"/>
</dbReference>
<evidence type="ECO:0000256" key="1">
    <source>
        <dbReference type="ARBA" id="ARBA00004123"/>
    </source>
</evidence>
<feature type="region of interest" description="Disordered" evidence="8">
    <location>
        <begin position="130"/>
        <end position="157"/>
    </location>
</feature>
<dbReference type="Gene3D" id="2.20.25.80">
    <property type="entry name" value="WRKY domain"/>
    <property type="match status" value="1"/>
</dbReference>
<sequence length="615" mass="66884">MDVSDQHVQQSSHGPVSHTLLPLNYIHNLQTVDNHSPLIPNYTLIQPPLIISSSSLMMGDHKPAINHFSASYRPATPLSSPSLSTFNAGNMNIDPTNCNSGLDHLPGKQTFDYGFNQIYDDQLQFFEIPGGSDRHQSVHSTGQSKNTQKPIQHENATTPAELNVSTNFFTNGPFSSQAGQMLSSSGGDVLKSELGVGVDSFAPILTQRSSVSGYPFASNGSFLHSLVDMESLKEEAYSNDHARSGADSDHEPARMPSTSTPADYHLLDFSNFPSFSSQDMPVSHRSCKGNAINETRPTSSNPLAPCSNVSAGTEGAALGMAVRGKAQTAPKRRKLQQKRVVCVPATGGVERPTGECLPSDSWAWRKYGQKPIKNSPYPRSYYKCSSVKGCTARKQVERNPSDPMMIIITYTVEHSHPAPTEPPKPALDESEGDDKQINTDDTQINDAHISNTVDRTDATSEESCEPISSEGNLNDISNEEVMISDSDRRKVEEQQQQEQAQLQDSTVIEDDDHVGLFPTTPTSATVSCSSGLLQYPFGSLKSRSSSKADDDFFAQLGELPDLFGKNSAWPGAQCEHHNQSSAVTPSSSAAHHDTGSIPIISTHINIDPFDLYYWP</sequence>
<comment type="function">
    <text evidence="6">Transcription factor. Interacts specifically with the W box (5'-(T)TGAC[CT]-3'), a frequently occurring elicitor-responsive cis-acting element.</text>
</comment>
<evidence type="ECO:0000313" key="10">
    <source>
        <dbReference type="EMBL" id="KAI5082750.1"/>
    </source>
</evidence>
<dbReference type="PROSITE" id="PS50811">
    <property type="entry name" value="WRKY"/>
    <property type="match status" value="1"/>
</dbReference>
<evidence type="ECO:0000256" key="3">
    <source>
        <dbReference type="ARBA" id="ARBA00023125"/>
    </source>
</evidence>
<feature type="compositionally biased region" description="Polar residues" evidence="8">
    <location>
        <begin position="579"/>
        <end position="589"/>
    </location>
</feature>
<protein>
    <recommendedName>
        <fullName evidence="9">WRKY domain-containing protein</fullName>
    </recommendedName>
</protein>
<reference evidence="10" key="1">
    <citation type="submission" date="2021-01" db="EMBL/GenBank/DDBJ databases">
        <title>Adiantum capillus-veneris genome.</title>
        <authorList>
            <person name="Fang Y."/>
            <person name="Liao Q."/>
        </authorList>
    </citation>
    <scope>NUCLEOTIDE SEQUENCE</scope>
    <source>
        <strain evidence="10">H3</strain>
        <tissue evidence="10">Leaf</tissue>
    </source>
</reference>
<accession>A0A9D4ZRP0</accession>
<evidence type="ECO:0000256" key="5">
    <source>
        <dbReference type="ARBA" id="ARBA00023242"/>
    </source>
</evidence>
<proteinExistence type="inferred from homology"/>
<keyword evidence="11" id="KW-1185">Reference proteome</keyword>
<evidence type="ECO:0000256" key="2">
    <source>
        <dbReference type="ARBA" id="ARBA00023015"/>
    </source>
</evidence>
<keyword evidence="5" id="KW-0539">Nucleus</keyword>
<dbReference type="Proteomes" id="UP000886520">
    <property type="component" value="Chromosome 3"/>
</dbReference>
<dbReference type="GO" id="GO:0000976">
    <property type="term" value="F:transcription cis-regulatory region binding"/>
    <property type="evidence" value="ECO:0007669"/>
    <property type="project" value="TreeGrafter"/>
</dbReference>
<feature type="region of interest" description="Disordered" evidence="8">
    <location>
        <begin position="237"/>
        <end position="258"/>
    </location>
</feature>
<feature type="compositionally biased region" description="Basic and acidic residues" evidence="8">
    <location>
        <begin position="237"/>
        <end position="253"/>
    </location>
</feature>
<evidence type="ECO:0000256" key="4">
    <source>
        <dbReference type="ARBA" id="ARBA00023163"/>
    </source>
</evidence>
<comment type="subcellular location">
    <subcellularLocation>
        <location evidence="1">Nucleus</location>
    </subcellularLocation>
</comment>
<keyword evidence="4" id="KW-0804">Transcription</keyword>
<dbReference type="GO" id="GO:0003700">
    <property type="term" value="F:DNA-binding transcription factor activity"/>
    <property type="evidence" value="ECO:0007669"/>
    <property type="project" value="InterPro"/>
</dbReference>
<feature type="region of interest" description="Disordered" evidence="8">
    <location>
        <begin position="413"/>
        <end position="476"/>
    </location>
</feature>
<evidence type="ECO:0000256" key="6">
    <source>
        <dbReference type="ARBA" id="ARBA00059805"/>
    </source>
</evidence>